<gene>
    <name evidence="4" type="ORF">A7U43_23770</name>
</gene>
<reference evidence="4 5" key="1">
    <citation type="submission" date="2016-05" db="EMBL/GenBank/DDBJ databases">
        <title>Complete genome sequence of a phthalic acid esters degrading Mycobacterium sp. YC-RL4.</title>
        <authorList>
            <person name="Ren L."/>
            <person name="Fan S."/>
            <person name="Ruth N."/>
            <person name="Jia Y."/>
            <person name="Wang J."/>
            <person name="Qiao C."/>
        </authorList>
    </citation>
    <scope>NUCLEOTIDE SEQUENCE [LARGE SCALE GENOMIC DNA]</scope>
    <source>
        <strain evidence="4 5">YC-RL4</strain>
    </source>
</reference>
<organism evidence="4 5">
    <name type="scientific">Mycobacterium adipatum</name>
    <dbReference type="NCBI Taxonomy" id="1682113"/>
    <lineage>
        <taxon>Bacteria</taxon>
        <taxon>Bacillati</taxon>
        <taxon>Actinomycetota</taxon>
        <taxon>Actinomycetes</taxon>
        <taxon>Mycobacteriales</taxon>
        <taxon>Mycobacteriaceae</taxon>
        <taxon>Mycobacterium</taxon>
    </lineage>
</organism>
<dbReference type="STRING" id="1682113.A7U43_23770"/>
<feature type="domain" description="Putative zinc-finger" evidence="3">
    <location>
        <begin position="3"/>
        <end position="37"/>
    </location>
</feature>
<dbReference type="InterPro" id="IPR041916">
    <property type="entry name" value="Anti_sigma_zinc_sf"/>
</dbReference>
<protein>
    <submittedName>
        <fullName evidence="4">Anti-sigma factor</fullName>
    </submittedName>
</protein>
<dbReference type="KEGG" id="madi:A7U43_23770"/>
<dbReference type="EMBL" id="CP015596">
    <property type="protein sequence ID" value="ANE83213.1"/>
    <property type="molecule type" value="Genomic_DNA"/>
</dbReference>
<dbReference type="AlphaFoldDB" id="A0A172UW03"/>
<dbReference type="Gene3D" id="1.10.10.1320">
    <property type="entry name" value="Anti-sigma factor, zinc-finger domain"/>
    <property type="match status" value="1"/>
</dbReference>
<evidence type="ECO:0000313" key="4">
    <source>
        <dbReference type="EMBL" id="ANE83213.1"/>
    </source>
</evidence>
<dbReference type="OrthoDB" id="129419at2"/>
<evidence type="ECO:0000259" key="3">
    <source>
        <dbReference type="Pfam" id="PF13490"/>
    </source>
</evidence>
<keyword evidence="2" id="KW-0804">Transcription</keyword>
<name>A0A172UW03_9MYCO</name>
<dbReference type="InterPro" id="IPR027383">
    <property type="entry name" value="Znf_put"/>
</dbReference>
<dbReference type="Pfam" id="PF13490">
    <property type="entry name" value="zf-HC2"/>
    <property type="match status" value="1"/>
</dbReference>
<keyword evidence="1" id="KW-0805">Transcription regulation</keyword>
<evidence type="ECO:0000256" key="2">
    <source>
        <dbReference type="ARBA" id="ARBA00023163"/>
    </source>
</evidence>
<keyword evidence="5" id="KW-1185">Reference proteome</keyword>
<accession>A0A172UW03</accession>
<proteinExistence type="predicted"/>
<evidence type="ECO:0000256" key="1">
    <source>
        <dbReference type="ARBA" id="ARBA00023015"/>
    </source>
</evidence>
<dbReference type="Proteomes" id="UP000077143">
    <property type="component" value="Chromosome"/>
</dbReference>
<evidence type="ECO:0000313" key="5">
    <source>
        <dbReference type="Proteomes" id="UP000077143"/>
    </source>
</evidence>
<sequence>MDCIRLVELVTDYLDGVLDLDTRARFDRHLGECEGCHNYLQQLRSTVGVLGKVDSGQLDPAFRERLLAAFRDWR</sequence>